<keyword evidence="3" id="KW-1185">Reference proteome</keyword>
<sequence length="206" mass="23225">MSARLILFFAFFLSSFALSAQRTRVTQVPKSPTSVANGVNSSGDKKIVTTSRKANGYMVYKGDTIKGLIMMGLDGVYLDHIQNNGSGKFYDVKFKDRGLKTIMMYNADNKPLCLTRVKESDKKLMRLLHEGKLTVYDDRIGYVYTPDDIDPFLVVVSYNGEVETLGSFSKGETRKDLIAYINDVYGLKIDYKTKWSELMLTMDGLD</sequence>
<dbReference type="EMBL" id="PPSL01000005">
    <property type="protein sequence ID" value="PQJ09804.1"/>
    <property type="molecule type" value="Genomic_DNA"/>
</dbReference>
<proteinExistence type="predicted"/>
<dbReference type="RefSeq" id="WP_105040576.1">
    <property type="nucleotide sequence ID" value="NZ_PPSL01000005.1"/>
</dbReference>
<name>A0A2S7SST3_9BACT</name>
<organism evidence="2 3">
    <name type="scientific">Flavipsychrobacter stenotrophus</name>
    <dbReference type="NCBI Taxonomy" id="2077091"/>
    <lineage>
        <taxon>Bacteria</taxon>
        <taxon>Pseudomonadati</taxon>
        <taxon>Bacteroidota</taxon>
        <taxon>Chitinophagia</taxon>
        <taxon>Chitinophagales</taxon>
        <taxon>Chitinophagaceae</taxon>
        <taxon>Flavipsychrobacter</taxon>
    </lineage>
</organism>
<evidence type="ECO:0000313" key="3">
    <source>
        <dbReference type="Proteomes" id="UP000239872"/>
    </source>
</evidence>
<feature type="signal peptide" evidence="1">
    <location>
        <begin position="1"/>
        <end position="19"/>
    </location>
</feature>
<gene>
    <name evidence="2" type="ORF">CJD36_017925</name>
</gene>
<accession>A0A2S7SST3</accession>
<feature type="chain" id="PRO_5015510508" evidence="1">
    <location>
        <begin position="20"/>
        <end position="206"/>
    </location>
</feature>
<dbReference type="AlphaFoldDB" id="A0A2S7SST3"/>
<evidence type="ECO:0000256" key="1">
    <source>
        <dbReference type="SAM" id="SignalP"/>
    </source>
</evidence>
<evidence type="ECO:0000313" key="2">
    <source>
        <dbReference type="EMBL" id="PQJ09804.1"/>
    </source>
</evidence>
<keyword evidence="1" id="KW-0732">Signal</keyword>
<reference evidence="2 3" key="1">
    <citation type="submission" date="2018-01" db="EMBL/GenBank/DDBJ databases">
        <title>A novel member of the phylum Bacteroidetes isolated from glacier ice.</title>
        <authorList>
            <person name="Liu Q."/>
            <person name="Xin Y.-H."/>
        </authorList>
    </citation>
    <scope>NUCLEOTIDE SEQUENCE [LARGE SCALE GENOMIC DNA]</scope>
    <source>
        <strain evidence="2 3">RB1R16</strain>
    </source>
</reference>
<comment type="caution">
    <text evidence="2">The sequence shown here is derived from an EMBL/GenBank/DDBJ whole genome shotgun (WGS) entry which is preliminary data.</text>
</comment>
<dbReference type="Proteomes" id="UP000239872">
    <property type="component" value="Unassembled WGS sequence"/>
</dbReference>
<protein>
    <submittedName>
        <fullName evidence="2">Uncharacterized protein</fullName>
    </submittedName>
</protein>